<dbReference type="GO" id="GO:0008137">
    <property type="term" value="F:NADH dehydrogenase (ubiquinone) activity"/>
    <property type="evidence" value="ECO:0007669"/>
    <property type="project" value="UniProtKB-EC"/>
</dbReference>
<evidence type="ECO:0000256" key="9">
    <source>
        <dbReference type="ARBA" id="ARBA00031586"/>
    </source>
</evidence>
<evidence type="ECO:0000256" key="5">
    <source>
        <dbReference type="ARBA" id="ARBA00022967"/>
    </source>
</evidence>
<comment type="catalytic activity">
    <reaction evidence="10">
        <text>a ubiquinone + NADH + 5 H(+)(in) = a ubiquinol + NAD(+) + 4 H(+)(out)</text>
        <dbReference type="Rhea" id="RHEA:29091"/>
        <dbReference type="Rhea" id="RHEA-COMP:9565"/>
        <dbReference type="Rhea" id="RHEA-COMP:9566"/>
        <dbReference type="ChEBI" id="CHEBI:15378"/>
        <dbReference type="ChEBI" id="CHEBI:16389"/>
        <dbReference type="ChEBI" id="CHEBI:17976"/>
        <dbReference type="ChEBI" id="CHEBI:57540"/>
        <dbReference type="ChEBI" id="CHEBI:57945"/>
        <dbReference type="EC" id="7.1.1.2"/>
    </reaction>
</comment>
<sequence>MLILLIMLFMGTIMFCMTHKHLLQTLLTLEFLVLILFLMMFFMLLGLGYEIYLLLTFLIFTVCEGALGLAILVNIVRNSGNDYLSVMSILKW</sequence>
<keyword evidence="4 11" id="KW-0812">Transmembrane</keyword>
<proteinExistence type="inferred from homology"/>
<keyword evidence="5" id="KW-1278">Translocase</keyword>
<evidence type="ECO:0000256" key="4">
    <source>
        <dbReference type="ARBA" id="ARBA00022692"/>
    </source>
</evidence>
<dbReference type="GO" id="GO:0016020">
    <property type="term" value="C:membrane"/>
    <property type="evidence" value="ECO:0007669"/>
    <property type="project" value="UniProtKB-SubCell"/>
</dbReference>
<keyword evidence="7" id="KW-0520">NAD</keyword>
<evidence type="ECO:0000313" key="12">
    <source>
        <dbReference type="EMBL" id="QCI09465.1"/>
    </source>
</evidence>
<dbReference type="Pfam" id="PF00420">
    <property type="entry name" value="Oxidored_q2"/>
    <property type="match status" value="1"/>
</dbReference>
<organism evidence="12">
    <name type="scientific">Urolabida sp. FS-2019</name>
    <dbReference type="NCBI Taxonomy" id="2575687"/>
    <lineage>
        <taxon>Eukaryota</taxon>
        <taxon>Metazoa</taxon>
        <taxon>Ecdysozoa</taxon>
        <taxon>Arthropoda</taxon>
        <taxon>Hexapoda</taxon>
        <taxon>Insecta</taxon>
        <taxon>Pterygota</taxon>
        <taxon>Neoptera</taxon>
        <taxon>Paraneoptera</taxon>
        <taxon>Hemiptera</taxon>
        <taxon>Heteroptera</taxon>
        <taxon>Panheteroptera</taxon>
        <taxon>Pentatomomorpha</taxon>
        <taxon>Pentatomoidea</taxon>
        <taxon>Urostylididae</taxon>
        <taxon>Urolabida</taxon>
    </lineage>
</organism>
<dbReference type="EMBL" id="MF497734">
    <property type="protein sequence ID" value="QCI09465.1"/>
    <property type="molecule type" value="Genomic_DNA"/>
</dbReference>
<evidence type="ECO:0000256" key="6">
    <source>
        <dbReference type="ARBA" id="ARBA00022989"/>
    </source>
</evidence>
<gene>
    <name evidence="12" type="primary">ND4L</name>
</gene>
<comment type="subcellular location">
    <subcellularLocation>
        <location evidence="1">Membrane</location>
        <topology evidence="1">Multi-pass membrane protein</topology>
    </subcellularLocation>
</comment>
<evidence type="ECO:0000256" key="11">
    <source>
        <dbReference type="SAM" id="Phobius"/>
    </source>
</evidence>
<dbReference type="Gene3D" id="1.10.287.3510">
    <property type="match status" value="1"/>
</dbReference>
<feature type="transmembrane region" description="Helical" evidence="11">
    <location>
        <begin position="21"/>
        <end position="45"/>
    </location>
</feature>
<dbReference type="InterPro" id="IPR039428">
    <property type="entry name" value="NUOK/Mnh_C1-like"/>
</dbReference>
<geneLocation type="mitochondrion" evidence="12"/>
<dbReference type="AlphaFoldDB" id="A0A4D6X8M8"/>
<protein>
    <recommendedName>
        <fullName evidence="3">NADH-ubiquinone oxidoreductase chain 4L</fullName>
    </recommendedName>
    <alternativeName>
        <fullName evidence="9">NADH dehydrogenase subunit 4L</fullName>
    </alternativeName>
</protein>
<keyword evidence="6 11" id="KW-1133">Transmembrane helix</keyword>
<evidence type="ECO:0000256" key="1">
    <source>
        <dbReference type="ARBA" id="ARBA00004141"/>
    </source>
</evidence>
<keyword evidence="8 11" id="KW-0472">Membrane</keyword>
<name>A0A4D6X8M8_9HEMI</name>
<comment type="similarity">
    <text evidence="2">Belongs to the complex I subunit 4L family.</text>
</comment>
<evidence type="ECO:0000256" key="3">
    <source>
        <dbReference type="ARBA" id="ARBA00016612"/>
    </source>
</evidence>
<feature type="transmembrane region" description="Helical" evidence="11">
    <location>
        <begin position="51"/>
        <end position="76"/>
    </location>
</feature>
<evidence type="ECO:0000256" key="8">
    <source>
        <dbReference type="ARBA" id="ARBA00023136"/>
    </source>
</evidence>
<evidence type="ECO:0000256" key="10">
    <source>
        <dbReference type="ARBA" id="ARBA00049551"/>
    </source>
</evidence>
<accession>A0A4D6X8M8</accession>
<reference evidence="12" key="1">
    <citation type="journal article" date="2019" name="Syst. Entomol.">
        <title>Higher level phylogeny and evolutionary history of Pentatomomorpha (Hemiptera: Heteroptera) inferred from mitochondrial genome sequences.</title>
        <authorList>
            <person name="Liu Y."/>
            <person name="Li H."/>
            <person name="Song F."/>
            <person name="Zhao Y."/>
            <person name="Wilson J.J."/>
            <person name="Cai W."/>
        </authorList>
    </citation>
    <scope>NUCLEOTIDE SEQUENCE</scope>
</reference>
<keyword evidence="12" id="KW-0496">Mitochondrion</keyword>
<evidence type="ECO:0000256" key="7">
    <source>
        <dbReference type="ARBA" id="ARBA00023027"/>
    </source>
</evidence>
<evidence type="ECO:0000256" key="2">
    <source>
        <dbReference type="ARBA" id="ARBA00010519"/>
    </source>
</evidence>